<dbReference type="GO" id="GO:0003676">
    <property type="term" value="F:nucleic acid binding"/>
    <property type="evidence" value="ECO:0007669"/>
    <property type="project" value="InterPro"/>
</dbReference>
<dbReference type="InterPro" id="IPR011639">
    <property type="entry name" value="MethylTrfase_TaqI-like_dom"/>
</dbReference>
<keyword evidence="2" id="KW-0489">Methyltransferase</keyword>
<protein>
    <recommendedName>
        <fullName evidence="1">site-specific DNA-methyltransferase (adenine-specific)</fullName>
        <ecNumber evidence="1">2.1.1.72</ecNumber>
    </recommendedName>
</protein>
<dbReference type="GO" id="GO:0006304">
    <property type="term" value="P:DNA modification"/>
    <property type="evidence" value="ECO:0007669"/>
    <property type="project" value="InterPro"/>
</dbReference>
<evidence type="ECO:0000256" key="1">
    <source>
        <dbReference type="ARBA" id="ARBA00011900"/>
    </source>
</evidence>
<sequence length="1128" mass="129186">MNKAEAISLVQGAFEADYSAEYFVRFISNLFKGEYTPLDKRRDGQYVREAFRAFVQGYLILGTYQDAEGTSLDILEVTLQRESSLDRARTAQRNFIADYLKKNGRDAALVAFLSPDQHDWRFSLVKLEYSLEVKDGKLKTEEELTPAKRWSFLIGRHEGSHTVQSRFVSLLQDSQKPLLKELEEAFNIESVTDEFFKKYCELFFRMKESLDKLVEGDPAIKADFEAKELTTVDFAKKTLGQMAFLYFLQKKGWFGVAPGKPWGTGPKDFLRQLFGRREKYGKNFFDDVLEPLFYEALAQDRGVEAIYPRLNNCRMPFLNGGLFEPMNGYSWETTNIRLPDELFSNSNRTAEGDAGDGILDIFDRYNFTVNENEPLEKEVAVDPEMLGKVFENLLEVKDRKSKGTFYTPREIVHYMCQDSLINYLYHSLRKEIRREYLEVLIFRGSRVIEVDSIVIERGRETDTYKFMLPESIRARARDVDQALSDVKVCDPAVGSGAFPLGMLNEIVQAREVLGVHLGRERNPYKLKLHSISHSIHGVDIDPGAVEIAKLRLWLALVVDEDEPHPLPNLDHKIMQGNSLLEDYEGIELFDESILTKTDSKGAEQLAFGFDKKLIQVKMDELNRCIEEFVTEAQRSKKQSLKARIDNLKWELIEATLLENRMNGKLEEVARLRKHNIRPFFVWKLEFSEVFQDKAGFDIVIANPPYLESRSKEFSDKDKVQFQAHLKKMWGQSSSLIPRGSDLMMYFYPKALEILNATGSACFITENSWLDTDYGDKCQEFLLKKSNFRAVVDSKYKYFSGDGGPNINTVISMFSRPNTKSVGGLRLIHVDDNIANIGHSLSSLQSTDDPRIDLRYYAKDDKTILLNKWGFLYRLPIWMPDVILKLQAQVLNERSALNFGQGLNITADHAIPRKDLLVLGLEEEWCVPFFRKKNSFVITVTEDVLVDLKYISSSVKNSLDENGHKGIDFTKTRKVPAKFVLPRGIGRHFCAMNECSTYTHSYVEIYPQGLTEEEELAVWAYCNSSLFWFLRELSGRTNLGGGMLKSEATDVARLPFPYKVIAPFASEILKIKAMLETRPPLGTLAEVSTNEHEQIDEIVLGALGLSDLSKRIKEGLISSIQYREEKSRS</sequence>
<dbReference type="PANTHER" id="PTHR33841">
    <property type="entry name" value="DNA METHYLTRANSFERASE YEEA-RELATED"/>
    <property type="match status" value="1"/>
</dbReference>
<evidence type="ECO:0000256" key="4">
    <source>
        <dbReference type="ARBA" id="ARBA00022691"/>
    </source>
</evidence>
<feature type="domain" description="Type II methyltransferase M.TaqI-like" evidence="7">
    <location>
        <begin position="534"/>
        <end position="797"/>
    </location>
</feature>
<evidence type="ECO:0000256" key="3">
    <source>
        <dbReference type="ARBA" id="ARBA00022679"/>
    </source>
</evidence>
<dbReference type="EC" id="2.1.1.72" evidence="1"/>
<dbReference type="InterPro" id="IPR029063">
    <property type="entry name" value="SAM-dependent_MTases_sf"/>
</dbReference>
<dbReference type="PANTHER" id="PTHR33841:SF1">
    <property type="entry name" value="DNA METHYLTRANSFERASE A"/>
    <property type="match status" value="1"/>
</dbReference>
<organism evidence="8 9">
    <name type="scientific">Profundibacter amoris</name>
    <dbReference type="NCBI Taxonomy" id="2171755"/>
    <lineage>
        <taxon>Bacteria</taxon>
        <taxon>Pseudomonadati</taxon>
        <taxon>Pseudomonadota</taxon>
        <taxon>Alphaproteobacteria</taxon>
        <taxon>Rhodobacterales</taxon>
        <taxon>Paracoccaceae</taxon>
        <taxon>Profundibacter</taxon>
    </lineage>
</organism>
<keyword evidence="6" id="KW-0175">Coiled coil</keyword>
<keyword evidence="9" id="KW-1185">Reference proteome</keyword>
<dbReference type="REBASE" id="271555">
    <property type="entry name" value="RbaBAR1ORF9140P"/>
</dbReference>
<dbReference type="GO" id="GO:0032259">
    <property type="term" value="P:methylation"/>
    <property type="evidence" value="ECO:0007669"/>
    <property type="project" value="UniProtKB-KW"/>
</dbReference>
<dbReference type="InterPro" id="IPR050953">
    <property type="entry name" value="N4_N6_ade-DNA_methylase"/>
</dbReference>
<comment type="catalytic activity">
    <reaction evidence="5">
        <text>a 2'-deoxyadenosine in DNA + S-adenosyl-L-methionine = an N(6)-methyl-2'-deoxyadenosine in DNA + S-adenosyl-L-homocysteine + H(+)</text>
        <dbReference type="Rhea" id="RHEA:15197"/>
        <dbReference type="Rhea" id="RHEA-COMP:12418"/>
        <dbReference type="Rhea" id="RHEA-COMP:12419"/>
        <dbReference type="ChEBI" id="CHEBI:15378"/>
        <dbReference type="ChEBI" id="CHEBI:57856"/>
        <dbReference type="ChEBI" id="CHEBI:59789"/>
        <dbReference type="ChEBI" id="CHEBI:90615"/>
        <dbReference type="ChEBI" id="CHEBI:90616"/>
        <dbReference type="EC" id="2.1.1.72"/>
    </reaction>
</comment>
<dbReference type="AlphaFoldDB" id="A0A347UGV4"/>
<evidence type="ECO:0000256" key="5">
    <source>
        <dbReference type="ARBA" id="ARBA00047942"/>
    </source>
</evidence>
<dbReference type="RefSeq" id="WP_118942738.1">
    <property type="nucleotide sequence ID" value="NZ_CP032125.1"/>
</dbReference>
<gene>
    <name evidence="8" type="ORF">BAR1_09140</name>
</gene>
<dbReference type="PRINTS" id="PR00507">
    <property type="entry name" value="N12N6MTFRASE"/>
</dbReference>
<feature type="coiled-coil region" evidence="6">
    <location>
        <begin position="618"/>
        <end position="650"/>
    </location>
</feature>
<dbReference type="InterPro" id="IPR002052">
    <property type="entry name" value="DNA_methylase_N6_adenine_CS"/>
</dbReference>
<dbReference type="EMBL" id="CP032125">
    <property type="protein sequence ID" value="AXX98082.1"/>
    <property type="molecule type" value="Genomic_DNA"/>
</dbReference>
<dbReference type="OrthoDB" id="9806213at2"/>
<dbReference type="KEGG" id="pamo:BAR1_09140"/>
<evidence type="ECO:0000256" key="2">
    <source>
        <dbReference type="ARBA" id="ARBA00022603"/>
    </source>
</evidence>
<keyword evidence="3" id="KW-0808">Transferase</keyword>
<evidence type="ECO:0000313" key="8">
    <source>
        <dbReference type="EMBL" id="AXX98082.1"/>
    </source>
</evidence>
<dbReference type="Gene3D" id="3.40.50.150">
    <property type="entry name" value="Vaccinia Virus protein VP39"/>
    <property type="match status" value="1"/>
</dbReference>
<dbReference type="SUPFAM" id="SSF53335">
    <property type="entry name" value="S-adenosyl-L-methionine-dependent methyltransferases"/>
    <property type="match status" value="1"/>
</dbReference>
<dbReference type="PROSITE" id="PS00092">
    <property type="entry name" value="N6_MTASE"/>
    <property type="match status" value="1"/>
</dbReference>
<evidence type="ECO:0000313" key="9">
    <source>
        <dbReference type="Proteomes" id="UP000261704"/>
    </source>
</evidence>
<dbReference type="GO" id="GO:0009007">
    <property type="term" value="F:site-specific DNA-methyltransferase (adenine-specific) activity"/>
    <property type="evidence" value="ECO:0007669"/>
    <property type="project" value="UniProtKB-EC"/>
</dbReference>
<keyword evidence="4" id="KW-0949">S-adenosyl-L-methionine</keyword>
<proteinExistence type="predicted"/>
<evidence type="ECO:0000256" key="6">
    <source>
        <dbReference type="SAM" id="Coils"/>
    </source>
</evidence>
<accession>A0A347UGV4</accession>
<dbReference type="Proteomes" id="UP000261704">
    <property type="component" value="Chromosome"/>
</dbReference>
<dbReference type="Pfam" id="PF07669">
    <property type="entry name" value="Eco57I"/>
    <property type="match status" value="1"/>
</dbReference>
<name>A0A347UGV4_9RHOB</name>
<evidence type="ECO:0000259" key="7">
    <source>
        <dbReference type="Pfam" id="PF07669"/>
    </source>
</evidence>
<reference evidence="8 9" key="1">
    <citation type="submission" date="2018-09" db="EMBL/GenBank/DDBJ databases">
        <title>Profundibacter amoris BAR1 gen. nov., sp. nov., a new member of the Roseobacter clade isolated at Lokis Castle Vent Field on the Arctic Mid-Oceanic Ridge.</title>
        <authorList>
            <person name="Le Moine Bauer S."/>
            <person name="Sjoeberg A.G."/>
            <person name="L'Haridon S."/>
            <person name="Stokke R."/>
            <person name="Roalkvam I."/>
            <person name="Steen I.H."/>
            <person name="Dahle H."/>
        </authorList>
    </citation>
    <scope>NUCLEOTIDE SEQUENCE [LARGE SCALE GENOMIC DNA]</scope>
    <source>
        <strain evidence="8 9">BAR1</strain>
    </source>
</reference>